<name>A0A0L7MBT9_COMTE</name>
<protein>
    <submittedName>
        <fullName evidence="1">Uncharacterized protein</fullName>
    </submittedName>
</protein>
<sequence length="181" mass="20052">MQASSNKDSLADGMFKRGLAKAHSDRVSRRGGVPASPEKLLNVAVKLGGFIKKSTQARIFSLFLHGSHSRRFDKELGNCRSPDMQSIKARCCLVAFEQRHFRPIDRNHHARGVGVDFNWDAPQLIGLTEGIDDVELPKLFLRHLDQLGIGVVVCLPVPEERVANALVDSVYKGFISHGKII</sequence>
<reference evidence="2" key="1">
    <citation type="submission" date="2014-06" db="EMBL/GenBank/DDBJ databases">
        <title>Draft genome sequence of C. testosteroni WDL7.</title>
        <authorList>
            <person name="Wu Y."/>
            <person name="Seshan H."/>
            <person name="Arumugam K."/>
        </authorList>
    </citation>
    <scope>NUCLEOTIDE SEQUENCE [LARGE SCALE GENOMIC DNA]</scope>
    <source>
        <strain evidence="2">WDL7</strain>
    </source>
</reference>
<organism evidence="1 2">
    <name type="scientific">Comamonas testosteroni</name>
    <name type="common">Pseudomonas testosteroni</name>
    <dbReference type="NCBI Taxonomy" id="285"/>
    <lineage>
        <taxon>Bacteria</taxon>
        <taxon>Pseudomonadati</taxon>
        <taxon>Pseudomonadota</taxon>
        <taxon>Betaproteobacteria</taxon>
        <taxon>Burkholderiales</taxon>
        <taxon>Comamonadaceae</taxon>
        <taxon>Comamonas</taxon>
    </lineage>
</organism>
<proteinExistence type="predicted"/>
<evidence type="ECO:0000313" key="2">
    <source>
        <dbReference type="Proteomes" id="UP000037442"/>
    </source>
</evidence>
<accession>A0A0L7MBT9</accession>
<gene>
    <name evidence="1" type="ORF">GL58_20615</name>
</gene>
<dbReference type="EMBL" id="JNVD01000033">
    <property type="protein sequence ID" value="KOC19113.1"/>
    <property type="molecule type" value="Genomic_DNA"/>
</dbReference>
<dbReference type="Proteomes" id="UP000037442">
    <property type="component" value="Unassembled WGS sequence"/>
</dbReference>
<comment type="caution">
    <text evidence="1">The sequence shown here is derived from an EMBL/GenBank/DDBJ whole genome shotgun (WGS) entry which is preliminary data.</text>
</comment>
<evidence type="ECO:0000313" key="1">
    <source>
        <dbReference type="EMBL" id="KOC19113.1"/>
    </source>
</evidence>
<dbReference type="AlphaFoldDB" id="A0A0L7MBT9"/>